<dbReference type="RefSeq" id="WP_221557927.1">
    <property type="nucleotide sequence ID" value="NZ_JAIGNO010000004.1"/>
</dbReference>
<evidence type="ECO:0000256" key="1">
    <source>
        <dbReference type="SAM" id="MobiDB-lite"/>
    </source>
</evidence>
<keyword evidence="5" id="KW-1185">Reference proteome</keyword>
<sequence>MPSIKSIAATPALLAAFSMTAMPVEAAEMPDLASRVEIQVAAPAWAPGNDTADKYRRYRYRRHRGVDAGDVLAGVLILGGIAAVASAAKNSRERDRYRDARYPDPRRGDYRYDDGRGIDRAVTICVGEVERNARVETVDAANRNARGWNVAGTLYDGAGFSCSIGEDGRIDAIDYGREDIGFDRVPDDGGFEYGAVEDSEDRQYGEDYYAAARARTDNAEPSYPGGPLPDDDEQPYADSDIEYGTGYRGIEN</sequence>
<gene>
    <name evidence="4" type="ORF">K3174_09095</name>
</gene>
<evidence type="ECO:0000313" key="4">
    <source>
        <dbReference type="EMBL" id="MBX7482688.1"/>
    </source>
</evidence>
<proteinExistence type="predicted"/>
<protein>
    <recommendedName>
        <fullName evidence="6">Secreted protein</fullName>
    </recommendedName>
</protein>
<keyword evidence="3" id="KW-0732">Signal</keyword>
<evidence type="ECO:0000313" key="5">
    <source>
        <dbReference type="Proteomes" id="UP000755104"/>
    </source>
</evidence>
<keyword evidence="2" id="KW-0472">Membrane</keyword>
<feature type="transmembrane region" description="Helical" evidence="2">
    <location>
        <begin position="71"/>
        <end position="88"/>
    </location>
</feature>
<keyword evidence="2" id="KW-1133">Transmembrane helix</keyword>
<accession>A0ABS7J6X1</accession>
<evidence type="ECO:0000256" key="2">
    <source>
        <dbReference type="SAM" id="Phobius"/>
    </source>
</evidence>
<dbReference type="Proteomes" id="UP000755104">
    <property type="component" value="Unassembled WGS sequence"/>
</dbReference>
<organism evidence="4 5">
    <name type="scientific">Qipengyuania qiaonensis</name>
    <dbReference type="NCBI Taxonomy" id="2867240"/>
    <lineage>
        <taxon>Bacteria</taxon>
        <taxon>Pseudomonadati</taxon>
        <taxon>Pseudomonadota</taxon>
        <taxon>Alphaproteobacteria</taxon>
        <taxon>Sphingomonadales</taxon>
        <taxon>Erythrobacteraceae</taxon>
        <taxon>Qipengyuania</taxon>
    </lineage>
</organism>
<evidence type="ECO:0008006" key="6">
    <source>
        <dbReference type="Google" id="ProtNLM"/>
    </source>
</evidence>
<reference evidence="4 5" key="1">
    <citation type="submission" date="2021-08" db="EMBL/GenBank/DDBJ databases">
        <title>Comparative Genomics Analysis of the Genus Qipengyuania Reveals Extensive Genetic Diversity and Metabolic Versatility, Including the Description of Fifteen Novel Species.</title>
        <authorList>
            <person name="Liu Y."/>
        </authorList>
    </citation>
    <scope>NUCLEOTIDE SEQUENCE [LARGE SCALE GENOMIC DNA]</scope>
    <source>
        <strain evidence="4 5">6D47A</strain>
    </source>
</reference>
<evidence type="ECO:0000256" key="3">
    <source>
        <dbReference type="SAM" id="SignalP"/>
    </source>
</evidence>
<name>A0ABS7J6X1_9SPHN</name>
<feature type="compositionally biased region" description="Acidic residues" evidence="1">
    <location>
        <begin position="229"/>
        <end position="241"/>
    </location>
</feature>
<comment type="caution">
    <text evidence="4">The sequence shown here is derived from an EMBL/GenBank/DDBJ whole genome shotgun (WGS) entry which is preliminary data.</text>
</comment>
<feature type="chain" id="PRO_5045876316" description="Secreted protein" evidence="3">
    <location>
        <begin position="27"/>
        <end position="252"/>
    </location>
</feature>
<feature type="region of interest" description="Disordered" evidence="1">
    <location>
        <begin position="186"/>
        <end position="252"/>
    </location>
</feature>
<dbReference type="EMBL" id="JAIGNO010000004">
    <property type="protein sequence ID" value="MBX7482688.1"/>
    <property type="molecule type" value="Genomic_DNA"/>
</dbReference>
<keyword evidence="2" id="KW-0812">Transmembrane</keyword>
<feature type="signal peptide" evidence="3">
    <location>
        <begin position="1"/>
        <end position="26"/>
    </location>
</feature>